<dbReference type="Pfam" id="PF12801">
    <property type="entry name" value="Fer4_5"/>
    <property type="match status" value="2"/>
</dbReference>
<proteinExistence type="predicted"/>
<organism evidence="8 9">
    <name type="scientific">Mesorhizobium marinum</name>
    <dbReference type="NCBI Taxonomy" id="3228790"/>
    <lineage>
        <taxon>Bacteria</taxon>
        <taxon>Pseudomonadati</taxon>
        <taxon>Pseudomonadota</taxon>
        <taxon>Alphaproteobacteria</taxon>
        <taxon>Hyphomicrobiales</taxon>
        <taxon>Phyllobacteriaceae</taxon>
        <taxon>Mesorhizobium</taxon>
    </lineage>
</organism>
<evidence type="ECO:0000256" key="3">
    <source>
        <dbReference type="ARBA" id="ARBA00023136"/>
    </source>
</evidence>
<dbReference type="InterPro" id="IPR007329">
    <property type="entry name" value="FMN-bd"/>
</dbReference>
<feature type="compositionally biased region" description="Low complexity" evidence="4">
    <location>
        <begin position="734"/>
        <end position="749"/>
    </location>
</feature>
<dbReference type="PANTHER" id="PTHR30224">
    <property type="entry name" value="ELECTRON TRANSPORT PROTEIN"/>
    <property type="match status" value="1"/>
</dbReference>
<comment type="caution">
    <text evidence="8">The sequence shown here is derived from an EMBL/GenBank/DDBJ whole genome shotgun (WGS) entry which is preliminary data.</text>
</comment>
<feature type="transmembrane region" description="Helical" evidence="5">
    <location>
        <begin position="502"/>
        <end position="523"/>
    </location>
</feature>
<accession>A0ABV3QUX4</accession>
<dbReference type="InterPro" id="IPR011399">
    <property type="entry name" value="NosR"/>
</dbReference>
<dbReference type="Pfam" id="PF04205">
    <property type="entry name" value="FMN_bind"/>
    <property type="match status" value="1"/>
</dbReference>
<name>A0ABV3QUX4_9HYPH</name>
<keyword evidence="5" id="KW-0812">Transmembrane</keyword>
<feature type="signal peptide" evidence="6">
    <location>
        <begin position="1"/>
        <end position="20"/>
    </location>
</feature>
<feature type="transmembrane region" description="Helical" evidence="5">
    <location>
        <begin position="432"/>
        <end position="453"/>
    </location>
</feature>
<reference evidence="8 9" key="1">
    <citation type="submission" date="2024-06" db="EMBL/GenBank/DDBJ databases">
        <authorList>
            <person name="Tuo L."/>
        </authorList>
    </citation>
    <scope>NUCLEOTIDE SEQUENCE [LARGE SCALE GENOMIC DNA]</scope>
    <source>
        <strain evidence="8 9">ZMM04-5</strain>
    </source>
</reference>
<evidence type="ECO:0000256" key="2">
    <source>
        <dbReference type="ARBA" id="ARBA00022475"/>
    </source>
</evidence>
<dbReference type="InterPro" id="IPR052378">
    <property type="entry name" value="NosR_regulator"/>
</dbReference>
<dbReference type="SUPFAM" id="SSF54862">
    <property type="entry name" value="4Fe-4S ferredoxins"/>
    <property type="match status" value="1"/>
</dbReference>
<sequence>MPVVLAAFVVLLSATHASQAASRLGEFLPKVQPGELFSGADRFGEPVGEPPIAPVYRGDDIVGHALLNSDFTSAVGYSGKPIQIVIGLDRQGVLRGLKLVHHQEPIVLVGIPEADVVAALNGLIDKDLGRVAAGAQRPPQVDIVSGATVTVLVMGDSVVRAAVRLIRSGRLGGNESAGAEAGPAETRTVDMTRTETRDWATLLGDGSIRSLRLTVGEVSQAFGRAGQEHAASRVERKNPEDTFIELYVAPVSVPSIGISLLGETGYRRLERKLAGGRQALLIAGDGAYSFKGSGYVRGGIFDRIELLQNGQGVRFRDRDHTRLGDIAAEGAPRLREIALFMVPEDFAFDVTQPWDLQLLAQRAWGARDKAALPFELGYALPQSYMKIEPAAAPQAPTVVAEAPAAEGAAATPFDGENEPLWMGIWRMNAVKIGVTVVALLVLTAIFFFQDWLARRPLARVWVRRAFLLYALVWLGWYANAQLSVVNVLTFTSALVTGFQWEFFLSAPLIFILWASVAAALLFWGRGPFCGWLCPFGALQELTNNLARWLKVPQITVPFWLHERLWPIKYMIFLGLFGLSLYSVALAEVFAEVEPFKTAIVLKFAREWPFVVFALTLLSIGLFIERFYCRYLCPLGAALAIPGRIRMFEWLKRWPECGSPCHRCAKECPVQSIHPEGQINVNECIYCMHCQELYHDDQRCPHMIQVRLKREKFERLSPPSSGAGKGPAAPVITHAGAPIAGAGSASQPTN</sequence>
<evidence type="ECO:0000313" key="9">
    <source>
        <dbReference type="Proteomes" id="UP001556196"/>
    </source>
</evidence>
<dbReference type="PIRSF" id="PIRSF036354">
    <property type="entry name" value="NosR"/>
    <property type="match status" value="1"/>
</dbReference>
<gene>
    <name evidence="8" type="ORF">ABUE31_01810</name>
</gene>
<dbReference type="RefSeq" id="WP_367722501.1">
    <property type="nucleotide sequence ID" value="NZ_JBFOCI010000001.1"/>
</dbReference>
<feature type="chain" id="PRO_5045100282" evidence="6">
    <location>
        <begin position="21"/>
        <end position="749"/>
    </location>
</feature>
<feature type="transmembrane region" description="Helical" evidence="5">
    <location>
        <begin position="465"/>
        <end position="490"/>
    </location>
</feature>
<evidence type="ECO:0000256" key="6">
    <source>
        <dbReference type="SAM" id="SignalP"/>
    </source>
</evidence>
<feature type="transmembrane region" description="Helical" evidence="5">
    <location>
        <begin position="569"/>
        <end position="589"/>
    </location>
</feature>
<evidence type="ECO:0000256" key="4">
    <source>
        <dbReference type="SAM" id="MobiDB-lite"/>
    </source>
</evidence>
<dbReference type="InterPro" id="IPR017896">
    <property type="entry name" value="4Fe4S_Fe-S-bd"/>
</dbReference>
<dbReference type="Proteomes" id="UP001556196">
    <property type="component" value="Unassembled WGS sequence"/>
</dbReference>
<comment type="subcellular location">
    <subcellularLocation>
        <location evidence="1">Cell membrane</location>
    </subcellularLocation>
</comment>
<keyword evidence="2" id="KW-1003">Cell membrane</keyword>
<dbReference type="PANTHER" id="PTHR30224:SF4">
    <property type="entry name" value="ELECTRON TRANSPORT PROTEIN YCCM-RELATED"/>
    <property type="match status" value="1"/>
</dbReference>
<feature type="transmembrane region" description="Helical" evidence="5">
    <location>
        <begin position="609"/>
        <end position="628"/>
    </location>
</feature>
<protein>
    <submittedName>
        <fullName evidence="8">4Fe-4S binding protein</fullName>
    </submittedName>
</protein>
<evidence type="ECO:0000259" key="7">
    <source>
        <dbReference type="SMART" id="SM00900"/>
    </source>
</evidence>
<keyword evidence="3 5" id="KW-0472">Membrane</keyword>
<evidence type="ECO:0000256" key="5">
    <source>
        <dbReference type="SAM" id="Phobius"/>
    </source>
</evidence>
<evidence type="ECO:0000313" key="8">
    <source>
        <dbReference type="EMBL" id="MEW9804718.1"/>
    </source>
</evidence>
<keyword evidence="9" id="KW-1185">Reference proteome</keyword>
<dbReference type="SMART" id="SM00900">
    <property type="entry name" value="FMN_bind"/>
    <property type="match status" value="1"/>
</dbReference>
<dbReference type="EMBL" id="JBFOCI010000001">
    <property type="protein sequence ID" value="MEW9804718.1"/>
    <property type="molecule type" value="Genomic_DNA"/>
</dbReference>
<feature type="domain" description="FMN-binding" evidence="7">
    <location>
        <begin position="76"/>
        <end position="165"/>
    </location>
</feature>
<keyword evidence="6" id="KW-0732">Signal</keyword>
<feature type="region of interest" description="Disordered" evidence="4">
    <location>
        <begin position="713"/>
        <end position="749"/>
    </location>
</feature>
<keyword evidence="5" id="KW-1133">Transmembrane helix</keyword>
<evidence type="ECO:0000256" key="1">
    <source>
        <dbReference type="ARBA" id="ARBA00004236"/>
    </source>
</evidence>